<dbReference type="InterPro" id="IPR033932">
    <property type="entry name" value="YtcJ-like"/>
</dbReference>
<dbReference type="CDD" id="cd01300">
    <property type="entry name" value="YtcJ_like"/>
    <property type="match status" value="1"/>
</dbReference>
<dbReference type="InterPro" id="IPR011059">
    <property type="entry name" value="Metal-dep_hydrolase_composite"/>
</dbReference>
<name>A0A6L8WAN6_9PROT</name>
<dbReference type="AlphaFoldDB" id="A0A6L8WAN6"/>
<organism evidence="2 3">
    <name type="scientific">Sneathiella litorea</name>
    <dbReference type="NCBI Taxonomy" id="2606216"/>
    <lineage>
        <taxon>Bacteria</taxon>
        <taxon>Pseudomonadati</taxon>
        <taxon>Pseudomonadota</taxon>
        <taxon>Alphaproteobacteria</taxon>
        <taxon>Sneathiellales</taxon>
        <taxon>Sneathiellaceae</taxon>
        <taxon>Sneathiella</taxon>
    </lineage>
</organism>
<reference evidence="2 3" key="1">
    <citation type="submission" date="2019-12" db="EMBL/GenBank/DDBJ databases">
        <title>Snethiella sp. nov. sp. isolated from sea sand.</title>
        <authorList>
            <person name="Kim J."/>
            <person name="Jeong S.E."/>
            <person name="Jung H.S."/>
            <person name="Jeon C.O."/>
        </authorList>
    </citation>
    <scope>NUCLEOTIDE SEQUENCE [LARGE SCALE GENOMIC DNA]</scope>
    <source>
        <strain evidence="2 3">DP05</strain>
    </source>
</reference>
<sequence length="562" mass="61812">MSNNNVEMTADLVIVGGKIATLDPNDRIVSAIAVKDGRITKVGSDVDVRDCCGPDTQVIEANGRLVTPGLIDGHAHMDREGLKELLPSLSGCRSIDDILQKIEALVQDTAPGEWVVTMPIGEPPFYEGVPEILKENKFPSRRDLDRVSPNNPVYIRPIWGHWRNTLPLVSVANTRALEAAGITAQTMPPAPSIVIDKESGSGEPSGIFYEYTYKPLVEKTLMSVIPAFTLEDRIAGLRRSMEVYNSTGTTSVFEGHGVAGEVLAAYQTVYEQGPLPVRSSLMFSPAWPNANDSDVKDLLVDWGRWLSGRGLGDENLRVAGIYTESDYSEENRLRATCGPYTGWAGFNFDSALPEDIMVEMMTEAAKAGIRVGSFSPNLLDLYERVNKRAPIVDQRWIIEHIGIYDRDEIKRISDLGLVLQSYTNKYIWQDGEQLRADLGEEGASRVVPMRDLLDAGVHVSLATDNVPPTMLAPIWHVVSRMTEGGTTPLGEDQKISRLEALACASREGAWLSFEEDFKGTLEVGKAADMVIFEEDLLTIDEDDLPHQTASMTIVNGDVVYSK</sequence>
<gene>
    <name evidence="2" type="ORF">GQE98_12790</name>
</gene>
<comment type="caution">
    <text evidence="2">The sequence shown here is derived from an EMBL/GenBank/DDBJ whole genome shotgun (WGS) entry which is preliminary data.</text>
</comment>
<proteinExistence type="predicted"/>
<dbReference type="InterPro" id="IPR013108">
    <property type="entry name" value="Amidohydro_3"/>
</dbReference>
<evidence type="ECO:0000259" key="1">
    <source>
        <dbReference type="Pfam" id="PF07969"/>
    </source>
</evidence>
<protein>
    <submittedName>
        <fullName evidence="2">Amidohydrolase family protein</fullName>
    </submittedName>
</protein>
<dbReference type="RefSeq" id="WP_161316011.1">
    <property type="nucleotide sequence ID" value="NZ_WTUW01000002.1"/>
</dbReference>
<dbReference type="Gene3D" id="3.20.20.140">
    <property type="entry name" value="Metal-dependent hydrolases"/>
    <property type="match status" value="1"/>
</dbReference>
<dbReference type="Gene3D" id="2.30.40.10">
    <property type="entry name" value="Urease, subunit C, domain 1"/>
    <property type="match status" value="1"/>
</dbReference>
<keyword evidence="2" id="KW-0378">Hydrolase</keyword>
<dbReference type="Gene3D" id="3.10.310.70">
    <property type="match status" value="1"/>
</dbReference>
<accession>A0A6L8WAN6</accession>
<dbReference type="EMBL" id="WTUW01000002">
    <property type="protein sequence ID" value="MZR31510.1"/>
    <property type="molecule type" value="Genomic_DNA"/>
</dbReference>
<keyword evidence="3" id="KW-1185">Reference proteome</keyword>
<dbReference type="SUPFAM" id="SSF51338">
    <property type="entry name" value="Composite domain of metallo-dependent hydrolases"/>
    <property type="match status" value="1"/>
</dbReference>
<dbReference type="Proteomes" id="UP000476030">
    <property type="component" value="Unassembled WGS sequence"/>
</dbReference>
<feature type="domain" description="Amidohydrolase 3" evidence="1">
    <location>
        <begin position="57"/>
        <end position="560"/>
    </location>
</feature>
<evidence type="ECO:0000313" key="2">
    <source>
        <dbReference type="EMBL" id="MZR31510.1"/>
    </source>
</evidence>
<dbReference type="InterPro" id="IPR032466">
    <property type="entry name" value="Metal_Hydrolase"/>
</dbReference>
<dbReference type="PANTHER" id="PTHR22642:SF2">
    <property type="entry name" value="PROTEIN LONG AFTER FAR-RED 3"/>
    <property type="match status" value="1"/>
</dbReference>
<dbReference type="Pfam" id="PF07969">
    <property type="entry name" value="Amidohydro_3"/>
    <property type="match status" value="1"/>
</dbReference>
<dbReference type="PANTHER" id="PTHR22642">
    <property type="entry name" value="IMIDAZOLONEPROPIONASE"/>
    <property type="match status" value="1"/>
</dbReference>
<dbReference type="GO" id="GO:0016810">
    <property type="term" value="F:hydrolase activity, acting on carbon-nitrogen (but not peptide) bonds"/>
    <property type="evidence" value="ECO:0007669"/>
    <property type="project" value="InterPro"/>
</dbReference>
<evidence type="ECO:0000313" key="3">
    <source>
        <dbReference type="Proteomes" id="UP000476030"/>
    </source>
</evidence>
<dbReference type="SUPFAM" id="SSF51556">
    <property type="entry name" value="Metallo-dependent hydrolases"/>
    <property type="match status" value="1"/>
</dbReference>